<gene>
    <name evidence="10" type="ORF">LAQU0_S08e00452g</name>
</gene>
<dbReference type="Gene3D" id="3.40.140.70">
    <property type="entry name" value="Ubiquitin-like modifier-activating enzyme ATG7 N-terminal domain"/>
    <property type="match status" value="1"/>
</dbReference>
<dbReference type="InterPro" id="IPR042522">
    <property type="entry name" value="Atg7_N_1"/>
</dbReference>
<protein>
    <recommendedName>
        <fullName evidence="2 7">Ubiquitin-like modifier-activating enzyme ATG7</fullName>
    </recommendedName>
    <alternativeName>
        <fullName evidence="7">Autophagy-related protein 7</fullName>
    </alternativeName>
</protein>
<dbReference type="InterPro" id="IPR032197">
    <property type="entry name" value="Atg7_N"/>
</dbReference>
<dbReference type="EMBL" id="LN890539">
    <property type="protein sequence ID" value="CUS23024.1"/>
    <property type="molecule type" value="Genomic_DNA"/>
</dbReference>
<keyword evidence="7" id="KW-0963">Cytoplasm</keyword>
<evidence type="ECO:0000256" key="6">
    <source>
        <dbReference type="PIRSR" id="PIRSR606285-1"/>
    </source>
</evidence>
<dbReference type="FunFam" id="3.40.50.720:FF:000243">
    <property type="entry name" value="Ubiquitin-like modifier-activating enzyme ATG7"/>
    <property type="match status" value="1"/>
</dbReference>
<evidence type="ECO:0000256" key="4">
    <source>
        <dbReference type="ARBA" id="ARBA00022927"/>
    </source>
</evidence>
<dbReference type="InterPro" id="IPR042523">
    <property type="entry name" value="Atg7_N_2"/>
</dbReference>
<evidence type="ECO:0000256" key="1">
    <source>
        <dbReference type="ARBA" id="ARBA00010931"/>
    </source>
</evidence>
<dbReference type="GO" id="GO:0015031">
    <property type="term" value="P:protein transport"/>
    <property type="evidence" value="ECO:0007669"/>
    <property type="project" value="UniProtKB-UniRule"/>
</dbReference>
<dbReference type="InterPro" id="IPR035985">
    <property type="entry name" value="Ubiquitin-activating_enz"/>
</dbReference>
<evidence type="ECO:0000259" key="8">
    <source>
        <dbReference type="Pfam" id="PF00899"/>
    </source>
</evidence>
<comment type="similarity">
    <text evidence="1 7">Belongs to the ATG7 family.</text>
</comment>
<dbReference type="OrthoDB" id="338614at2759"/>
<dbReference type="GO" id="GO:0034727">
    <property type="term" value="P:piecemeal microautophagy of the nucleus"/>
    <property type="evidence" value="ECO:0007669"/>
    <property type="project" value="TreeGrafter"/>
</dbReference>
<feature type="domain" description="Ubiquitin-like modifier-activating enzyme Atg7 N-terminal" evidence="9">
    <location>
        <begin position="10"/>
        <end position="285"/>
    </location>
</feature>
<dbReference type="PANTHER" id="PTHR10953">
    <property type="entry name" value="UBIQUITIN-ACTIVATING ENZYME E1"/>
    <property type="match status" value="1"/>
</dbReference>
<dbReference type="GO" id="GO:0000422">
    <property type="term" value="P:autophagy of mitochondrion"/>
    <property type="evidence" value="ECO:0007669"/>
    <property type="project" value="TreeGrafter"/>
</dbReference>
<keyword evidence="11" id="KW-1185">Reference proteome</keyword>
<comment type="subunit">
    <text evidence="7">Homodimer.</text>
</comment>
<dbReference type="InterPro" id="IPR000594">
    <property type="entry name" value="ThiF_NAD_FAD-bd"/>
</dbReference>
<accession>A0A0P1KSJ5</accession>
<dbReference type="GO" id="GO:0019778">
    <property type="term" value="F:Atg12 activating enzyme activity"/>
    <property type="evidence" value="ECO:0007669"/>
    <property type="project" value="TreeGrafter"/>
</dbReference>
<feature type="domain" description="THIF-type NAD/FAD binding fold" evidence="8">
    <location>
        <begin position="305"/>
        <end position="530"/>
    </location>
</feature>
<reference evidence="11" key="1">
    <citation type="submission" date="2015-10" db="EMBL/GenBank/DDBJ databases">
        <authorList>
            <person name="Devillers H."/>
        </authorList>
    </citation>
    <scope>NUCLEOTIDE SEQUENCE [LARGE SCALE GENOMIC DNA]</scope>
</reference>
<evidence type="ECO:0000313" key="10">
    <source>
        <dbReference type="EMBL" id="CUS23024.1"/>
    </source>
</evidence>
<keyword evidence="3 7" id="KW-0813">Transport</keyword>
<sequence length="631" mass="70751">MSDIHLKFVSPCQSFLDTSFFQELARLKLDVLKLDSTTKELTSSIDTSHIPRGSSCAHLFLDSDSFKDRKPREGELLIKGSLHNFNTIEEFKKVDKTKFLRDRADELWKEGTNDPNNCVKFSIISFADLKAFKFFYWVCVPCFQLDSLNPTVEDTGLLPSPSKFNEWFVTHPSCWSCLVTDSGELIEFNKSNSARSSTLCMRDTSSVEMVPSALTKSFVSLLKHFSPDLKKVRLVFIRSGKASSFWVDVDVSSVKGSEKAGLKVSGWERNLQNKLTPRAVDLSSLIDPLHVADQSLDLNLKLMKWRIAPEIDLGIIKSTSVLLLGSGTLGCYVARVLLAWGVRKITFVDNGTVSFSNPVRQPLFTFSSCGKPKAKAAADSLREIFPLVEAEGVELAVPMIGHPITNEAKQIEDYERLLELVKAHDVLFLLMDSRETRWLPTVLGYAEDKIVINAALGFDSYLVMRHGNYKREQKADRLGCYFCQDIVAPSDSLTDRTLDQMCTVTRPGVALMAASQSVELLVSILQHPKRNSGGPDEKVILGDLPHQIRGFLSEFKTLKLRTTAYEHCSACSSTIIEECKSRGWDFVRDALNDYKTVEDLCGLSEVQLKAEEVMNDVLYEWNDDGEDGELL</sequence>
<dbReference type="GO" id="GO:0019779">
    <property type="term" value="F:Atg8 activating enzyme activity"/>
    <property type="evidence" value="ECO:0007669"/>
    <property type="project" value="TreeGrafter"/>
</dbReference>
<proteinExistence type="inferred from homology"/>
<dbReference type="GO" id="GO:0006995">
    <property type="term" value="P:cellular response to nitrogen starvation"/>
    <property type="evidence" value="ECO:0007669"/>
    <property type="project" value="TreeGrafter"/>
</dbReference>
<evidence type="ECO:0000259" key="9">
    <source>
        <dbReference type="Pfam" id="PF16420"/>
    </source>
</evidence>
<organism evidence="10 11">
    <name type="scientific">Lachancea quebecensis</name>
    <dbReference type="NCBI Taxonomy" id="1654605"/>
    <lineage>
        <taxon>Eukaryota</taxon>
        <taxon>Fungi</taxon>
        <taxon>Dikarya</taxon>
        <taxon>Ascomycota</taxon>
        <taxon>Saccharomycotina</taxon>
        <taxon>Saccharomycetes</taxon>
        <taxon>Saccharomycetales</taxon>
        <taxon>Saccharomycetaceae</taxon>
        <taxon>Lachancea</taxon>
    </lineage>
</organism>
<evidence type="ECO:0000256" key="5">
    <source>
        <dbReference type="ARBA" id="ARBA00023006"/>
    </source>
</evidence>
<dbReference type="GO" id="GO:0032446">
    <property type="term" value="P:protein modification by small protein conjugation"/>
    <property type="evidence" value="ECO:0007669"/>
    <property type="project" value="TreeGrafter"/>
</dbReference>
<dbReference type="Gene3D" id="3.40.140.100">
    <property type="entry name" value="Ubiquitin-like modifier-activating enzyme ATG7 C-terminal domain"/>
    <property type="match status" value="1"/>
</dbReference>
<dbReference type="SUPFAM" id="SSF69572">
    <property type="entry name" value="Activating enzymes of the ubiquitin-like proteins"/>
    <property type="match status" value="1"/>
</dbReference>
<dbReference type="Pfam" id="PF16420">
    <property type="entry name" value="ATG7_N"/>
    <property type="match status" value="1"/>
</dbReference>
<dbReference type="PANTHER" id="PTHR10953:SF3">
    <property type="entry name" value="UBIQUITIN-LIKE MODIFIER-ACTIVATING ENZYME ATG7"/>
    <property type="match status" value="1"/>
</dbReference>
<dbReference type="GO" id="GO:0000407">
    <property type="term" value="C:phagophore assembly site"/>
    <property type="evidence" value="ECO:0007669"/>
    <property type="project" value="UniProtKB-SubCell"/>
</dbReference>
<comment type="function">
    <text evidence="7">E1-like activating enzyme involved in the 2 ubiquitin-like systems required for cytoplasm to vacuole transport (Cvt) and autophagy. Activates ATG12 for its conjugation with ATG5 and ATG8 for its conjugation with phosphatidylethanolamine. Both systems are needed for the ATG8 association to Cvt vesicles and autophagosomes membranes. Autophagy is essential for maintenance of amino acid levels and protein synthesis under nitrogen starvation. Required for selective autophagic degradation of the nucleus (nucleophagy) as well as for mitophagy which contributes to regulate mitochondrial quantity and quality by eliminating the mitochondria to a basal level to fulfill cellular energy requirements and preventing excess ROS production.</text>
</comment>
<keyword evidence="5 7" id="KW-0072">Autophagy</keyword>
<dbReference type="Pfam" id="PF00899">
    <property type="entry name" value="ThiF"/>
    <property type="match status" value="1"/>
</dbReference>
<evidence type="ECO:0000256" key="7">
    <source>
        <dbReference type="RuleBase" id="RU366022"/>
    </source>
</evidence>
<feature type="active site" description="Glycyl thioester intermediate" evidence="6">
    <location>
        <position position="502"/>
    </location>
</feature>
<comment type="subcellular location">
    <subcellularLocation>
        <location evidence="7">Cytoplasm</location>
    </subcellularLocation>
    <subcellularLocation>
        <location evidence="7">Preautophagosomal structure</location>
    </subcellularLocation>
</comment>
<dbReference type="Proteomes" id="UP000236544">
    <property type="component" value="Unassembled WGS sequence"/>
</dbReference>
<evidence type="ECO:0000256" key="2">
    <source>
        <dbReference type="ARBA" id="ARBA00017647"/>
    </source>
</evidence>
<evidence type="ECO:0000313" key="11">
    <source>
        <dbReference type="Proteomes" id="UP000236544"/>
    </source>
</evidence>
<dbReference type="InterPro" id="IPR006285">
    <property type="entry name" value="Atg7"/>
</dbReference>
<dbReference type="NCBIfam" id="TIGR01381">
    <property type="entry name" value="E1_like_apg7"/>
    <property type="match status" value="1"/>
</dbReference>
<keyword evidence="7" id="KW-0833">Ubl conjugation pathway</keyword>
<keyword evidence="4 7" id="KW-0653">Protein transport</keyword>
<evidence type="ECO:0000256" key="3">
    <source>
        <dbReference type="ARBA" id="ARBA00022448"/>
    </source>
</evidence>
<dbReference type="AlphaFoldDB" id="A0A0P1KSJ5"/>
<name>A0A0P1KSJ5_9SACH</name>
<dbReference type="InterPro" id="IPR045886">
    <property type="entry name" value="ThiF/MoeB/HesA"/>
</dbReference>
<dbReference type="Gene3D" id="3.40.50.720">
    <property type="entry name" value="NAD(P)-binding Rossmann-like Domain"/>
    <property type="match status" value="1"/>
</dbReference>
<dbReference type="GO" id="GO:0000045">
    <property type="term" value="P:autophagosome assembly"/>
    <property type="evidence" value="ECO:0007669"/>
    <property type="project" value="TreeGrafter"/>
</dbReference>